<proteinExistence type="predicted"/>
<reference evidence="1" key="1">
    <citation type="submission" date="2023-11" db="EMBL/GenBank/DDBJ databases">
        <title>Genome assemblies of two species of porcelain crab, Petrolisthes cinctipes and Petrolisthes manimaculis (Anomura: Porcellanidae).</title>
        <authorList>
            <person name="Angst P."/>
        </authorList>
    </citation>
    <scope>NUCLEOTIDE SEQUENCE</scope>
    <source>
        <strain evidence="1">PB745_02</strain>
        <tissue evidence="1">Gill</tissue>
    </source>
</reference>
<organism evidence="1 2">
    <name type="scientific">Petrolisthes manimaculis</name>
    <dbReference type="NCBI Taxonomy" id="1843537"/>
    <lineage>
        <taxon>Eukaryota</taxon>
        <taxon>Metazoa</taxon>
        <taxon>Ecdysozoa</taxon>
        <taxon>Arthropoda</taxon>
        <taxon>Crustacea</taxon>
        <taxon>Multicrustacea</taxon>
        <taxon>Malacostraca</taxon>
        <taxon>Eumalacostraca</taxon>
        <taxon>Eucarida</taxon>
        <taxon>Decapoda</taxon>
        <taxon>Pleocyemata</taxon>
        <taxon>Anomura</taxon>
        <taxon>Galatheoidea</taxon>
        <taxon>Porcellanidae</taxon>
        <taxon>Petrolisthes</taxon>
    </lineage>
</organism>
<feature type="non-terminal residue" evidence="1">
    <location>
        <position position="1"/>
    </location>
</feature>
<dbReference type="Proteomes" id="UP001292094">
    <property type="component" value="Unassembled WGS sequence"/>
</dbReference>
<name>A0AAE1NPP9_9EUCA</name>
<protein>
    <submittedName>
        <fullName evidence="1">Uncharacterized protein</fullName>
    </submittedName>
</protein>
<keyword evidence="2" id="KW-1185">Reference proteome</keyword>
<dbReference type="AlphaFoldDB" id="A0AAE1NPP9"/>
<accession>A0AAE1NPP9</accession>
<evidence type="ECO:0000313" key="2">
    <source>
        <dbReference type="Proteomes" id="UP001292094"/>
    </source>
</evidence>
<dbReference type="EMBL" id="JAWZYT010004659">
    <property type="protein sequence ID" value="KAK4293017.1"/>
    <property type="molecule type" value="Genomic_DNA"/>
</dbReference>
<comment type="caution">
    <text evidence="1">The sequence shown here is derived from an EMBL/GenBank/DDBJ whole genome shotgun (WGS) entry which is preliminary data.</text>
</comment>
<gene>
    <name evidence="1" type="ORF">Pmani_034250</name>
</gene>
<evidence type="ECO:0000313" key="1">
    <source>
        <dbReference type="EMBL" id="KAK4293017.1"/>
    </source>
</evidence>
<sequence length="88" mass="9744">FLLPSPPLVPFLLIFSYISTTNLYFQSFAFSISTTSPLPPPPSPPPVVFSSSTFTSALIVRQKPIASRPITFNFTLAKNQIIAWPKIM</sequence>